<dbReference type="InterPro" id="IPR024607">
    <property type="entry name" value="Sulfatase_CS"/>
</dbReference>
<sequence>MAASPERIKHNGSTTRKGVFPLAITLGTLLMVFSAFFWDEGRANQQKHPNILVIFTDQWSGRALGYVGREKVQTPNLDGLTKEGLALTQMVSNYPVCSPARAMLLTGTYPLENKVISNANSNSAPFGVELPTDMVCWSDILKAKGYSNGYIGKWHLEAPYQPYIPTSNNEGNTAWNEWTPPARRHGFDFWYAYNTYDQHDRPMYWDTKATRDEFHYVDQWGPEHEAEKAIDYFTNKGGVRNAENPFALVVSINPPHSPYNTMPKKYLEPYKDIPLDSLVTEPNIPPAGTRMGDMYRKDIKNYYANITGVDAQIGRMISALKDNGLLENTIVLITADHGNCLGKHDEVSKNNIYEESLLVPFLVYWKGKIRPGIDRELLAGMPDIFPTLLDLAGFKNDIPKSVQGVSHASYFLEREGRLPQEQFIMGSISSDPARINSGFRGVRTQRYKLAYLRNGKKLQGYLFDLKADPYEMNNLYRTSQPEVGRLKGRLQDWLVKTKDGFVLDEG</sequence>
<dbReference type="EMBL" id="BMXF01000001">
    <property type="protein sequence ID" value="GHB54671.1"/>
    <property type="molecule type" value="Genomic_DNA"/>
</dbReference>
<dbReference type="Gene3D" id="3.30.1120.10">
    <property type="match status" value="1"/>
</dbReference>
<feature type="domain" description="Sulfatase N-terminal" evidence="6">
    <location>
        <begin position="49"/>
        <end position="393"/>
    </location>
</feature>
<dbReference type="InterPro" id="IPR017850">
    <property type="entry name" value="Alkaline_phosphatase_core_sf"/>
</dbReference>
<gene>
    <name evidence="7" type="ORF">GCM10007390_04700</name>
</gene>
<evidence type="ECO:0000256" key="5">
    <source>
        <dbReference type="SAM" id="Phobius"/>
    </source>
</evidence>
<reference evidence="7 8" key="1">
    <citation type="journal article" date="2014" name="Int. J. Syst. Evol. Microbiol.">
        <title>Complete genome sequence of Corynebacterium casei LMG S-19264T (=DSM 44701T), isolated from a smear-ripened cheese.</title>
        <authorList>
            <consortium name="US DOE Joint Genome Institute (JGI-PGF)"/>
            <person name="Walter F."/>
            <person name="Albersmeier A."/>
            <person name="Kalinowski J."/>
            <person name="Ruckert C."/>
        </authorList>
    </citation>
    <scope>NUCLEOTIDE SEQUENCE [LARGE SCALE GENOMIC DNA]</scope>
    <source>
        <strain evidence="7 8">KCTC 12866</strain>
    </source>
</reference>
<keyword evidence="5" id="KW-0472">Membrane</keyword>
<dbReference type="InterPro" id="IPR050738">
    <property type="entry name" value="Sulfatase"/>
</dbReference>
<evidence type="ECO:0000256" key="1">
    <source>
        <dbReference type="ARBA" id="ARBA00008779"/>
    </source>
</evidence>
<keyword evidence="3" id="KW-0378">Hydrolase</keyword>
<keyword evidence="5" id="KW-1133">Transmembrane helix</keyword>
<evidence type="ECO:0000256" key="4">
    <source>
        <dbReference type="ARBA" id="ARBA00022837"/>
    </source>
</evidence>
<evidence type="ECO:0000313" key="7">
    <source>
        <dbReference type="EMBL" id="GHB54671.1"/>
    </source>
</evidence>
<accession>A0A8J3D1R9</accession>
<organism evidence="7 8">
    <name type="scientific">Persicitalea jodogahamensis</name>
    <dbReference type="NCBI Taxonomy" id="402147"/>
    <lineage>
        <taxon>Bacteria</taxon>
        <taxon>Pseudomonadati</taxon>
        <taxon>Bacteroidota</taxon>
        <taxon>Cytophagia</taxon>
        <taxon>Cytophagales</taxon>
        <taxon>Spirosomataceae</taxon>
        <taxon>Persicitalea</taxon>
    </lineage>
</organism>
<dbReference type="PANTHER" id="PTHR42693:SF53">
    <property type="entry name" value="ENDO-4-O-SULFATASE"/>
    <property type="match status" value="1"/>
</dbReference>
<name>A0A8J3D1R9_9BACT</name>
<dbReference type="Gene3D" id="3.40.720.10">
    <property type="entry name" value="Alkaline Phosphatase, subunit A"/>
    <property type="match status" value="1"/>
</dbReference>
<keyword evidence="4" id="KW-0106">Calcium</keyword>
<dbReference type="GO" id="GO:0046872">
    <property type="term" value="F:metal ion binding"/>
    <property type="evidence" value="ECO:0007669"/>
    <property type="project" value="UniProtKB-KW"/>
</dbReference>
<evidence type="ECO:0000256" key="3">
    <source>
        <dbReference type="ARBA" id="ARBA00022801"/>
    </source>
</evidence>
<evidence type="ECO:0000256" key="2">
    <source>
        <dbReference type="ARBA" id="ARBA00022723"/>
    </source>
</evidence>
<dbReference type="Proteomes" id="UP000598271">
    <property type="component" value="Unassembled WGS sequence"/>
</dbReference>
<dbReference type="Pfam" id="PF00884">
    <property type="entry name" value="Sulfatase"/>
    <property type="match status" value="1"/>
</dbReference>
<keyword evidence="5" id="KW-0812">Transmembrane</keyword>
<feature type="transmembrane region" description="Helical" evidence="5">
    <location>
        <begin position="20"/>
        <end position="38"/>
    </location>
</feature>
<comment type="similarity">
    <text evidence="1">Belongs to the sulfatase family.</text>
</comment>
<protein>
    <submittedName>
        <fullName evidence="7">Sulfatase</fullName>
    </submittedName>
</protein>
<dbReference type="GO" id="GO:0004065">
    <property type="term" value="F:arylsulfatase activity"/>
    <property type="evidence" value="ECO:0007669"/>
    <property type="project" value="TreeGrafter"/>
</dbReference>
<comment type="caution">
    <text evidence="7">The sequence shown here is derived from an EMBL/GenBank/DDBJ whole genome shotgun (WGS) entry which is preliminary data.</text>
</comment>
<dbReference type="AlphaFoldDB" id="A0A8J3D1R9"/>
<dbReference type="RefSeq" id="WP_229580205.1">
    <property type="nucleotide sequence ID" value="NZ_BMXF01000001.1"/>
</dbReference>
<evidence type="ECO:0000313" key="8">
    <source>
        <dbReference type="Proteomes" id="UP000598271"/>
    </source>
</evidence>
<dbReference type="PROSITE" id="PS00523">
    <property type="entry name" value="SULFATASE_1"/>
    <property type="match status" value="1"/>
</dbReference>
<dbReference type="InterPro" id="IPR000917">
    <property type="entry name" value="Sulfatase_N"/>
</dbReference>
<dbReference type="SUPFAM" id="SSF53649">
    <property type="entry name" value="Alkaline phosphatase-like"/>
    <property type="match status" value="1"/>
</dbReference>
<keyword evidence="8" id="KW-1185">Reference proteome</keyword>
<keyword evidence="2" id="KW-0479">Metal-binding</keyword>
<dbReference type="CDD" id="cd16034">
    <property type="entry name" value="sulfatase_like"/>
    <property type="match status" value="1"/>
</dbReference>
<proteinExistence type="inferred from homology"/>
<dbReference type="PANTHER" id="PTHR42693">
    <property type="entry name" value="ARYLSULFATASE FAMILY MEMBER"/>
    <property type="match status" value="1"/>
</dbReference>
<evidence type="ECO:0000259" key="6">
    <source>
        <dbReference type="Pfam" id="PF00884"/>
    </source>
</evidence>